<evidence type="ECO:0000259" key="19">
    <source>
        <dbReference type="PROSITE" id="PS51473"/>
    </source>
</evidence>
<feature type="binding site" evidence="14">
    <location>
        <position position="379"/>
    </location>
    <ligand>
        <name>ATP</name>
        <dbReference type="ChEBI" id="CHEBI:30616"/>
    </ligand>
</feature>
<dbReference type="Gene3D" id="3.30.200.20">
    <property type="entry name" value="Phosphorylase Kinase, domain 1"/>
    <property type="match status" value="1"/>
</dbReference>
<dbReference type="Gene3D" id="1.10.510.10">
    <property type="entry name" value="Transferase(Phosphotransferase) domain 1"/>
    <property type="match status" value="1"/>
</dbReference>
<evidence type="ECO:0000256" key="7">
    <source>
        <dbReference type="ARBA" id="ARBA00022737"/>
    </source>
</evidence>
<feature type="region of interest" description="Disordered" evidence="15">
    <location>
        <begin position="260"/>
        <end position="285"/>
    </location>
</feature>
<evidence type="ECO:0000256" key="17">
    <source>
        <dbReference type="SAM" id="SignalP"/>
    </source>
</evidence>
<feature type="domain" description="Gnk2-homologous" evidence="19">
    <location>
        <begin position="30"/>
        <end position="130"/>
    </location>
</feature>
<evidence type="ECO:0000256" key="16">
    <source>
        <dbReference type="SAM" id="Phobius"/>
    </source>
</evidence>
<organism evidence="20 21">
    <name type="scientific">Iris pallida</name>
    <name type="common">Sweet iris</name>
    <dbReference type="NCBI Taxonomy" id="29817"/>
    <lineage>
        <taxon>Eukaryota</taxon>
        <taxon>Viridiplantae</taxon>
        <taxon>Streptophyta</taxon>
        <taxon>Embryophyta</taxon>
        <taxon>Tracheophyta</taxon>
        <taxon>Spermatophyta</taxon>
        <taxon>Magnoliopsida</taxon>
        <taxon>Liliopsida</taxon>
        <taxon>Asparagales</taxon>
        <taxon>Iridaceae</taxon>
        <taxon>Iridoideae</taxon>
        <taxon>Irideae</taxon>
        <taxon>Iris</taxon>
    </lineage>
</organism>
<keyword evidence="21" id="KW-1185">Reference proteome</keyword>
<dbReference type="FunFam" id="3.30.430.20:FF:000002">
    <property type="entry name" value="Cysteine-rich receptor-like protein kinase 10"/>
    <property type="match status" value="1"/>
</dbReference>
<dbReference type="Gene3D" id="3.30.430.20">
    <property type="entry name" value="Gnk2 domain, C-X8-C-X2-C motif"/>
    <property type="match status" value="2"/>
</dbReference>
<keyword evidence="8 14" id="KW-0547">Nucleotide-binding</keyword>
<sequence>MARYRFLLLPLLVAALVLLLLQSAPTATAEHFLFHFCEGSNYTANSSFHSNLRTLLASLSSSDSSFSTDIKGDDSNKTYGLVMCRGDVGSNDCKDCIKAASNNITQLCPQSMKAIVWYDYCQLRYSDSLFFTSSANDGRIGLMVNTGTQQDPGTFMAKAKELMGKVADHAVRNSSPLFFATGMIKYRSDLPAIYGLAQCTGDLSADACSQCLQGILTYFWNDSYAAQRGGRILGYSCNFRYEVYTFFAGDPTISLGTTISPPPIASNTSHPPTPTVESASQSGKGKKNTGAVLAIGISLAVALVLSFVFYICFHKRRSAKNTAGKSKMEEILNMESLLFDLSILKSATDNFADSNKLGQGGFGTVYKGILLDGQEIAVKRLSVTSRQGLEELKNELLLVAKLQHKNLVRLRGVCLEKEEKLLVYEYLPNRSLDTFLFDPVKCKQLNWPRRFEIIRGIARGLRYLHEESHLKVIHRDLKASNLLLDAELNPKIADFGMARLFGVDQTQKTTSRVVGTFGYMAPEYAMRGQFSVKADVFSFGVLVLEIVTGRKSNSFGDSGNEQDLLSYTWEHWSEDTGLEIVDPSLGERFSRNEVLRCIQVGLLCVQDVPANRPLMSSAILMLDSPTATLQAPVQPTFSAGISSGISSMDWTDRSATESKSIVSSVNDVTISELHPR</sequence>
<protein>
    <submittedName>
        <fullName evidence="20">Receptor-like protein kinase</fullName>
    </submittedName>
</protein>
<dbReference type="FunFam" id="3.30.200.20:FF:000142">
    <property type="entry name" value="Cysteine-rich receptor-like protein kinase 10"/>
    <property type="match status" value="1"/>
</dbReference>
<evidence type="ECO:0000256" key="15">
    <source>
        <dbReference type="SAM" id="MobiDB-lite"/>
    </source>
</evidence>
<dbReference type="PANTHER" id="PTHR27002">
    <property type="entry name" value="RECEPTOR-LIKE SERINE/THREONINE-PROTEIN KINASE SD1-8"/>
    <property type="match status" value="1"/>
</dbReference>
<evidence type="ECO:0000256" key="9">
    <source>
        <dbReference type="ARBA" id="ARBA00022777"/>
    </source>
</evidence>
<keyword evidence="10 14" id="KW-0067">ATP-binding</keyword>
<evidence type="ECO:0000256" key="10">
    <source>
        <dbReference type="ARBA" id="ARBA00022840"/>
    </source>
</evidence>
<dbReference type="GO" id="GO:0006950">
    <property type="term" value="P:response to stress"/>
    <property type="evidence" value="ECO:0007669"/>
    <property type="project" value="UniProtKB-ARBA"/>
</dbReference>
<reference evidence="20" key="2">
    <citation type="submission" date="2023-04" db="EMBL/GenBank/DDBJ databases">
        <authorList>
            <person name="Bruccoleri R.E."/>
            <person name="Oakeley E.J."/>
            <person name="Faust A.-M."/>
            <person name="Dessus-Babus S."/>
            <person name="Altorfer M."/>
            <person name="Burckhardt D."/>
            <person name="Oertli M."/>
            <person name="Naumann U."/>
            <person name="Petersen F."/>
            <person name="Wong J."/>
        </authorList>
    </citation>
    <scope>NUCLEOTIDE SEQUENCE</scope>
    <source>
        <strain evidence="20">GSM-AAB239-AS_SAM_17_03QT</strain>
        <tissue evidence="20">Leaf</tissue>
    </source>
</reference>
<dbReference type="Proteomes" id="UP001140949">
    <property type="component" value="Unassembled WGS sequence"/>
</dbReference>
<dbReference type="SMART" id="SM00220">
    <property type="entry name" value="S_TKc"/>
    <property type="match status" value="1"/>
</dbReference>
<keyword evidence="12 16" id="KW-0472">Membrane</keyword>
<feature type="domain" description="Gnk2-homologous" evidence="19">
    <location>
        <begin position="137"/>
        <end position="246"/>
    </location>
</feature>
<dbReference type="InterPro" id="IPR000719">
    <property type="entry name" value="Prot_kinase_dom"/>
</dbReference>
<evidence type="ECO:0000256" key="6">
    <source>
        <dbReference type="ARBA" id="ARBA00022729"/>
    </source>
</evidence>
<dbReference type="PROSITE" id="PS00108">
    <property type="entry name" value="PROTEIN_KINASE_ST"/>
    <property type="match status" value="1"/>
</dbReference>
<feature type="domain" description="Protein kinase" evidence="18">
    <location>
        <begin position="351"/>
        <end position="637"/>
    </location>
</feature>
<keyword evidence="9 20" id="KW-0418">Kinase</keyword>
<evidence type="ECO:0000256" key="12">
    <source>
        <dbReference type="ARBA" id="ARBA00023136"/>
    </source>
</evidence>
<evidence type="ECO:0000256" key="13">
    <source>
        <dbReference type="ARBA" id="ARBA00023180"/>
    </source>
</evidence>
<evidence type="ECO:0000259" key="18">
    <source>
        <dbReference type="PROSITE" id="PS50011"/>
    </source>
</evidence>
<evidence type="ECO:0000313" key="20">
    <source>
        <dbReference type="EMBL" id="KAJ6848863.1"/>
    </source>
</evidence>
<evidence type="ECO:0000313" key="21">
    <source>
        <dbReference type="Proteomes" id="UP001140949"/>
    </source>
</evidence>
<keyword evidence="20" id="KW-0675">Receptor</keyword>
<evidence type="ECO:0000256" key="1">
    <source>
        <dbReference type="ARBA" id="ARBA00004167"/>
    </source>
</evidence>
<evidence type="ECO:0000256" key="3">
    <source>
        <dbReference type="ARBA" id="ARBA00022553"/>
    </source>
</evidence>
<accession>A0AAX6I7F7</accession>
<keyword evidence="13" id="KW-0325">Glycoprotein</keyword>
<dbReference type="InterPro" id="IPR038408">
    <property type="entry name" value="GNK2_sf"/>
</dbReference>
<dbReference type="Pfam" id="PF07714">
    <property type="entry name" value="PK_Tyr_Ser-Thr"/>
    <property type="match status" value="1"/>
</dbReference>
<dbReference type="InterPro" id="IPR017441">
    <property type="entry name" value="Protein_kinase_ATP_BS"/>
</dbReference>
<feature type="compositionally biased region" description="Polar residues" evidence="15">
    <location>
        <begin position="260"/>
        <end position="283"/>
    </location>
</feature>
<proteinExistence type="predicted"/>
<dbReference type="PROSITE" id="PS51473">
    <property type="entry name" value="GNK2"/>
    <property type="match status" value="2"/>
</dbReference>
<dbReference type="InterPro" id="IPR011009">
    <property type="entry name" value="Kinase-like_dom_sf"/>
</dbReference>
<dbReference type="InterPro" id="IPR008271">
    <property type="entry name" value="Ser/Thr_kinase_AS"/>
</dbReference>
<dbReference type="InterPro" id="IPR002902">
    <property type="entry name" value="GNK2"/>
</dbReference>
<evidence type="ECO:0000256" key="4">
    <source>
        <dbReference type="ARBA" id="ARBA00022679"/>
    </source>
</evidence>
<feature type="chain" id="PRO_5043489468" evidence="17">
    <location>
        <begin position="30"/>
        <end position="676"/>
    </location>
</feature>
<feature type="signal peptide" evidence="17">
    <location>
        <begin position="1"/>
        <end position="29"/>
    </location>
</feature>
<keyword evidence="2" id="KW-0723">Serine/threonine-protein kinase</keyword>
<dbReference type="EMBL" id="JANAVB010004399">
    <property type="protein sequence ID" value="KAJ6848863.1"/>
    <property type="molecule type" value="Genomic_DNA"/>
</dbReference>
<keyword evidence="4" id="KW-0808">Transferase</keyword>
<feature type="transmembrane region" description="Helical" evidence="16">
    <location>
        <begin position="291"/>
        <end position="313"/>
    </location>
</feature>
<keyword evidence="7" id="KW-0677">Repeat</keyword>
<dbReference type="GO" id="GO:0004674">
    <property type="term" value="F:protein serine/threonine kinase activity"/>
    <property type="evidence" value="ECO:0007669"/>
    <property type="project" value="UniProtKB-KW"/>
</dbReference>
<dbReference type="CDD" id="cd23509">
    <property type="entry name" value="Gnk2-like"/>
    <property type="match status" value="2"/>
</dbReference>
<dbReference type="PANTHER" id="PTHR27002:SF1040">
    <property type="entry name" value="OS07G0538400 PROTEIN"/>
    <property type="match status" value="1"/>
</dbReference>
<dbReference type="AlphaFoldDB" id="A0AAX6I7F7"/>
<keyword evidence="5 16" id="KW-0812">Transmembrane</keyword>
<dbReference type="SUPFAM" id="SSF56112">
    <property type="entry name" value="Protein kinase-like (PK-like)"/>
    <property type="match status" value="1"/>
</dbReference>
<keyword evidence="11 16" id="KW-1133">Transmembrane helix</keyword>
<dbReference type="CDD" id="cd14066">
    <property type="entry name" value="STKc_IRAK"/>
    <property type="match status" value="1"/>
</dbReference>
<evidence type="ECO:0000256" key="2">
    <source>
        <dbReference type="ARBA" id="ARBA00022527"/>
    </source>
</evidence>
<dbReference type="GO" id="GO:0005886">
    <property type="term" value="C:plasma membrane"/>
    <property type="evidence" value="ECO:0007669"/>
    <property type="project" value="TreeGrafter"/>
</dbReference>
<keyword evidence="6 17" id="KW-0732">Signal</keyword>
<evidence type="ECO:0000256" key="11">
    <source>
        <dbReference type="ARBA" id="ARBA00022989"/>
    </source>
</evidence>
<reference evidence="20" key="1">
    <citation type="journal article" date="2023" name="GigaByte">
        <title>Genome assembly of the bearded iris, Iris pallida Lam.</title>
        <authorList>
            <person name="Bruccoleri R.E."/>
            <person name="Oakeley E.J."/>
            <person name="Faust A.M.E."/>
            <person name="Altorfer M."/>
            <person name="Dessus-Babus S."/>
            <person name="Burckhardt D."/>
            <person name="Oertli M."/>
            <person name="Naumann U."/>
            <person name="Petersen F."/>
            <person name="Wong J."/>
        </authorList>
    </citation>
    <scope>NUCLEOTIDE SEQUENCE</scope>
    <source>
        <strain evidence="20">GSM-AAB239-AS_SAM_17_03QT</strain>
    </source>
</reference>
<evidence type="ECO:0000256" key="8">
    <source>
        <dbReference type="ARBA" id="ARBA00022741"/>
    </source>
</evidence>
<name>A0AAX6I7F7_IRIPA</name>
<dbReference type="InterPro" id="IPR001245">
    <property type="entry name" value="Ser-Thr/Tyr_kinase_cat_dom"/>
</dbReference>
<evidence type="ECO:0000256" key="14">
    <source>
        <dbReference type="PROSITE-ProRule" id="PRU10141"/>
    </source>
</evidence>
<dbReference type="GO" id="GO:0005524">
    <property type="term" value="F:ATP binding"/>
    <property type="evidence" value="ECO:0007669"/>
    <property type="project" value="UniProtKB-UniRule"/>
</dbReference>
<dbReference type="PROSITE" id="PS00107">
    <property type="entry name" value="PROTEIN_KINASE_ATP"/>
    <property type="match status" value="1"/>
</dbReference>
<comment type="caution">
    <text evidence="20">The sequence shown here is derived from an EMBL/GenBank/DDBJ whole genome shotgun (WGS) entry which is preliminary data.</text>
</comment>
<evidence type="ECO:0000256" key="5">
    <source>
        <dbReference type="ARBA" id="ARBA00022692"/>
    </source>
</evidence>
<gene>
    <name evidence="20" type="ORF">M6B38_272695</name>
</gene>
<comment type="subcellular location">
    <subcellularLocation>
        <location evidence="1">Membrane</location>
        <topology evidence="1">Single-pass membrane protein</topology>
    </subcellularLocation>
</comment>
<dbReference type="PROSITE" id="PS50011">
    <property type="entry name" value="PROTEIN_KINASE_DOM"/>
    <property type="match status" value="1"/>
</dbReference>
<dbReference type="FunFam" id="1.10.510.10:FF:000129">
    <property type="entry name" value="cysteine-rich receptor-like protein kinase 10"/>
    <property type="match status" value="1"/>
</dbReference>
<dbReference type="Pfam" id="PF01657">
    <property type="entry name" value="Stress-antifung"/>
    <property type="match status" value="2"/>
</dbReference>
<keyword evidence="3" id="KW-0597">Phosphoprotein</keyword>